<evidence type="ECO:0000313" key="2">
    <source>
        <dbReference type="Proteomes" id="UP000481153"/>
    </source>
</evidence>
<sequence length="83" mass="8948">MCAKTFIASVLQVAGRMVPRPLEEALHATKPNELIRADFLTLPKDGYTGWTYVLALKDDTSAFCLLIGCQAATAEALADALVH</sequence>
<reference evidence="1 2" key="1">
    <citation type="submission" date="2019-07" db="EMBL/GenBank/DDBJ databases">
        <title>Genomics analysis of Aphanomyces spp. identifies a new class of oomycete effector associated with host adaptation.</title>
        <authorList>
            <person name="Gaulin E."/>
        </authorList>
    </citation>
    <scope>NUCLEOTIDE SEQUENCE [LARGE SCALE GENOMIC DNA]</scope>
    <source>
        <strain evidence="1 2">ATCC 201684</strain>
    </source>
</reference>
<evidence type="ECO:0000313" key="1">
    <source>
        <dbReference type="EMBL" id="KAF0731844.1"/>
    </source>
</evidence>
<dbReference type="EMBL" id="VJMJ01000139">
    <property type="protein sequence ID" value="KAF0731844.1"/>
    <property type="molecule type" value="Genomic_DNA"/>
</dbReference>
<dbReference type="Gene3D" id="3.30.420.10">
    <property type="entry name" value="Ribonuclease H-like superfamily/Ribonuclease H"/>
    <property type="match status" value="1"/>
</dbReference>
<proteinExistence type="predicted"/>
<accession>A0A6G0WWI5</accession>
<dbReference type="AlphaFoldDB" id="A0A6G0WWI5"/>
<dbReference type="GO" id="GO:0003676">
    <property type="term" value="F:nucleic acid binding"/>
    <property type="evidence" value="ECO:0007669"/>
    <property type="project" value="InterPro"/>
</dbReference>
<dbReference type="InterPro" id="IPR036397">
    <property type="entry name" value="RNaseH_sf"/>
</dbReference>
<evidence type="ECO:0008006" key="3">
    <source>
        <dbReference type="Google" id="ProtNLM"/>
    </source>
</evidence>
<dbReference type="Proteomes" id="UP000481153">
    <property type="component" value="Unassembled WGS sequence"/>
</dbReference>
<keyword evidence="2" id="KW-1185">Reference proteome</keyword>
<protein>
    <recommendedName>
        <fullName evidence="3">Integrase catalytic domain-containing protein</fullName>
    </recommendedName>
</protein>
<gene>
    <name evidence="1" type="ORF">Ae201684_010945</name>
</gene>
<organism evidence="1 2">
    <name type="scientific">Aphanomyces euteiches</name>
    <dbReference type="NCBI Taxonomy" id="100861"/>
    <lineage>
        <taxon>Eukaryota</taxon>
        <taxon>Sar</taxon>
        <taxon>Stramenopiles</taxon>
        <taxon>Oomycota</taxon>
        <taxon>Saprolegniomycetes</taxon>
        <taxon>Saprolegniales</taxon>
        <taxon>Verrucalvaceae</taxon>
        <taxon>Aphanomyces</taxon>
    </lineage>
</organism>
<name>A0A6G0WWI5_9STRA</name>
<comment type="caution">
    <text evidence="1">The sequence shown here is derived from an EMBL/GenBank/DDBJ whole genome shotgun (WGS) entry which is preliminary data.</text>
</comment>